<evidence type="ECO:0008006" key="4">
    <source>
        <dbReference type="Google" id="ProtNLM"/>
    </source>
</evidence>
<keyword evidence="1" id="KW-0732">Signal</keyword>
<dbReference type="Proteomes" id="UP000430222">
    <property type="component" value="Unassembled WGS sequence"/>
</dbReference>
<sequence length="181" mass="20154">MNKHCFINCLMLALSTIPFIMPPPASASEYPVTPLKSASIIKGQEQVIVSADQSSYNETTGRYDLHGHVRIQSGPRIFLSDSAKISARTLQLWTESPTHLQEGELRFSGGAVYAELAGITVLFFGPSCKMERPGLAIQSDNMSYNWETHIATFDGHVLCIRKDERRAAGHLEFDLENNEIR</sequence>
<evidence type="ECO:0000256" key="1">
    <source>
        <dbReference type="SAM" id="SignalP"/>
    </source>
</evidence>
<feature type="signal peptide" evidence="1">
    <location>
        <begin position="1"/>
        <end position="27"/>
    </location>
</feature>
<protein>
    <recommendedName>
        <fullName evidence="4">Organic solvent tolerance-like N-terminal domain-containing protein</fullName>
    </recommendedName>
</protein>
<dbReference type="AlphaFoldDB" id="A0A6I2UY80"/>
<accession>A0A6I2UY80</accession>
<reference evidence="2 3" key="1">
    <citation type="submission" date="2019-08" db="EMBL/GenBank/DDBJ databases">
        <title>In-depth cultivation of the pig gut microbiome towards novel bacterial diversity and tailored functional studies.</title>
        <authorList>
            <person name="Wylensek D."/>
            <person name="Hitch T.C.A."/>
            <person name="Clavel T."/>
        </authorList>
    </citation>
    <scope>NUCLEOTIDE SEQUENCE [LARGE SCALE GENOMIC DNA]</scope>
    <source>
        <strain evidence="3">WCA-380-WT-3B3</strain>
    </source>
</reference>
<evidence type="ECO:0000313" key="3">
    <source>
        <dbReference type="Proteomes" id="UP000430222"/>
    </source>
</evidence>
<feature type="chain" id="PRO_5026299173" description="Organic solvent tolerance-like N-terminal domain-containing protein" evidence="1">
    <location>
        <begin position="28"/>
        <end position="181"/>
    </location>
</feature>
<comment type="caution">
    <text evidence="2">The sequence shown here is derived from an EMBL/GenBank/DDBJ whole genome shotgun (WGS) entry which is preliminary data.</text>
</comment>
<keyword evidence="3" id="KW-1185">Reference proteome</keyword>
<dbReference type="EMBL" id="VUNL01000008">
    <property type="protein sequence ID" value="MSV25080.1"/>
    <property type="molecule type" value="Genomic_DNA"/>
</dbReference>
<organism evidence="2 3">
    <name type="scientific">Selenomonas montiformis</name>
    <dbReference type="NCBI Taxonomy" id="2652285"/>
    <lineage>
        <taxon>Bacteria</taxon>
        <taxon>Bacillati</taxon>
        <taxon>Bacillota</taxon>
        <taxon>Negativicutes</taxon>
        <taxon>Selenomonadales</taxon>
        <taxon>Selenomonadaceae</taxon>
        <taxon>Selenomonas</taxon>
    </lineage>
</organism>
<name>A0A6I2UY80_9FIRM</name>
<evidence type="ECO:0000313" key="2">
    <source>
        <dbReference type="EMBL" id="MSV25080.1"/>
    </source>
</evidence>
<dbReference type="Gene3D" id="2.60.450.10">
    <property type="entry name" value="Lipopolysaccharide (LPS) transport protein A like domain"/>
    <property type="match status" value="1"/>
</dbReference>
<dbReference type="RefSeq" id="WP_154620861.1">
    <property type="nucleotide sequence ID" value="NZ_CBCTNG010000006.1"/>
</dbReference>
<gene>
    <name evidence="2" type="ORF">FYJ78_07770</name>
</gene>
<proteinExistence type="predicted"/>